<proteinExistence type="predicted"/>
<dbReference type="KEGG" id="asip:AQUSIP_12820"/>
<evidence type="ECO:0000313" key="2">
    <source>
        <dbReference type="Proteomes" id="UP000324194"/>
    </source>
</evidence>
<evidence type="ECO:0000313" key="1">
    <source>
        <dbReference type="EMBL" id="VVC75981.1"/>
    </source>
</evidence>
<dbReference type="EMBL" id="LR699119">
    <property type="protein sequence ID" value="VVC75981.1"/>
    <property type="molecule type" value="Genomic_DNA"/>
</dbReference>
<reference evidence="1 2" key="1">
    <citation type="submission" date="2019-08" db="EMBL/GenBank/DDBJ databases">
        <authorList>
            <person name="Guy L."/>
        </authorList>
    </citation>
    <scope>NUCLEOTIDE SEQUENCE [LARGE SCALE GENOMIC DNA]</scope>
    <source>
        <strain evidence="1 2">SGT-108</strain>
    </source>
</reference>
<accession>A0A5E4PI26</accession>
<dbReference type="AlphaFoldDB" id="A0A5E4PI26"/>
<dbReference type="OrthoDB" id="273496at2"/>
<gene>
    <name evidence="1" type="ORF">AQUSIP_12820</name>
</gene>
<dbReference type="Proteomes" id="UP000324194">
    <property type="component" value="Chromosome 1"/>
</dbReference>
<dbReference type="RefSeq" id="WP_148339237.1">
    <property type="nucleotide sequence ID" value="NZ_LR699119.1"/>
</dbReference>
<name>A0A5E4PI26_9COXI</name>
<sequence>MATGDQADVLNRINVLLPNWFDGNGNPILEGILEAYAYAGSFNYSQMAYVLLQMRITTATDENLDLIANDFFGFNGYPRAAGENDASYRARILASVLQERATRNGMYTVILTLTNRAPFIFEPQRAADSGGYSVGGCGYDTFGSWSNPNCAYQCFIIVYTPIVKLVSSVAGYNIPTGAYNTPSQAAYLSPNDYAYIPNQQQIYNAINLTKVEGTVCWVRFST</sequence>
<protein>
    <submittedName>
        <fullName evidence="1">Uncharacterized protein</fullName>
    </submittedName>
</protein>
<organism evidence="1 2">
    <name type="scientific">Aquicella siphonis</name>
    <dbReference type="NCBI Taxonomy" id="254247"/>
    <lineage>
        <taxon>Bacteria</taxon>
        <taxon>Pseudomonadati</taxon>
        <taxon>Pseudomonadota</taxon>
        <taxon>Gammaproteobacteria</taxon>
        <taxon>Legionellales</taxon>
        <taxon>Coxiellaceae</taxon>
        <taxon>Aquicella</taxon>
    </lineage>
</organism>
<keyword evidence="2" id="KW-1185">Reference proteome</keyword>